<organism evidence="1 2">
    <name type="scientific">Inconstantimicrobium mannanitabidum</name>
    <dbReference type="NCBI Taxonomy" id="1604901"/>
    <lineage>
        <taxon>Bacteria</taxon>
        <taxon>Bacillati</taxon>
        <taxon>Bacillota</taxon>
        <taxon>Clostridia</taxon>
        <taxon>Eubacteriales</taxon>
        <taxon>Clostridiaceae</taxon>
        <taxon>Inconstantimicrobium</taxon>
    </lineage>
</organism>
<keyword evidence="2" id="KW-1185">Reference proteome</keyword>
<dbReference type="Proteomes" id="UP001058074">
    <property type="component" value="Unassembled WGS sequence"/>
</dbReference>
<gene>
    <name evidence="1" type="ORF">rsdtw13_19060</name>
</gene>
<proteinExistence type="predicted"/>
<comment type="caution">
    <text evidence="1">The sequence shown here is derived from an EMBL/GenBank/DDBJ whole genome shotgun (WGS) entry which is preliminary data.</text>
</comment>
<sequence length="370" mass="42091">MKDNVKEVVYKHLVVSGTSYEIGKMEGEFLKKYHQEQINMFVSGNDWAKPVSKVKVNKAMEAFNKYCPYINEEIAGLAESLGVTAESIIHYAFSYVSKGNCSHFAVLPSKTLDEHLYVGRSYEWSTDDELRLMTTRGDGLNAHIGFSLLLLGRLDGINEHGLCVTMSNAIPCEQSEEEGLRFWMVIRILLDKCKTVEEAIALIIELPISSYCNLIISDKSNKVVLAEICNSTKVFKNIDENTEDAYVCSTNHYTLDGMESCIKNRMRQSVDRYNTIVRNLDIKNNISKEEIKGILSKHMPEGVACHYYDYGLGTLWSMIYDVTMNKVEMCFGSPVVNKWYTLDLNSSDGMTEYNVILPLEKAEETMWEKI</sequence>
<keyword evidence="1" id="KW-0378">Hydrolase</keyword>
<evidence type="ECO:0000313" key="2">
    <source>
        <dbReference type="Proteomes" id="UP001058074"/>
    </source>
</evidence>
<protein>
    <submittedName>
        <fullName evidence="1">Choloylglycine hydrolase</fullName>
    </submittedName>
</protein>
<reference evidence="1" key="1">
    <citation type="journal article" date="2025" name="Int. J. Syst. Evol. Microbiol.">
        <title>Inconstantimicrobium mannanitabidum sp. nov., a novel member of the family Clostridiaceae isolated from anoxic soil under the treatment of reductive soil disinfestation.</title>
        <authorList>
            <person name="Ueki A."/>
            <person name="Tonouchi A."/>
            <person name="Honma S."/>
            <person name="Kaku N."/>
            <person name="Ueki K."/>
        </authorList>
    </citation>
    <scope>NUCLEOTIDE SEQUENCE</scope>
    <source>
        <strain evidence="1">TW13</strain>
    </source>
</reference>
<evidence type="ECO:0000313" key="1">
    <source>
        <dbReference type="EMBL" id="GKX66648.1"/>
    </source>
</evidence>
<dbReference type="EMBL" id="BROD01000001">
    <property type="protein sequence ID" value="GKX66648.1"/>
    <property type="molecule type" value="Genomic_DNA"/>
</dbReference>
<accession>A0ACB5RBM7</accession>
<name>A0ACB5RBM7_9CLOT</name>